<organism evidence="2 3">
    <name type="scientific">Sesamum alatum</name>
    <dbReference type="NCBI Taxonomy" id="300844"/>
    <lineage>
        <taxon>Eukaryota</taxon>
        <taxon>Viridiplantae</taxon>
        <taxon>Streptophyta</taxon>
        <taxon>Embryophyta</taxon>
        <taxon>Tracheophyta</taxon>
        <taxon>Spermatophyta</taxon>
        <taxon>Magnoliopsida</taxon>
        <taxon>eudicotyledons</taxon>
        <taxon>Gunneridae</taxon>
        <taxon>Pentapetalae</taxon>
        <taxon>asterids</taxon>
        <taxon>lamiids</taxon>
        <taxon>Lamiales</taxon>
        <taxon>Pedaliaceae</taxon>
        <taxon>Sesamum</taxon>
    </lineage>
</organism>
<dbReference type="Proteomes" id="UP001293254">
    <property type="component" value="Unassembled WGS sequence"/>
</dbReference>
<dbReference type="AlphaFoldDB" id="A0AAE2CI26"/>
<proteinExistence type="predicted"/>
<gene>
    <name evidence="2" type="ORF">Salat_1881700</name>
</gene>
<evidence type="ECO:0000313" key="2">
    <source>
        <dbReference type="EMBL" id="KAK4422991.1"/>
    </source>
</evidence>
<reference evidence="2" key="1">
    <citation type="submission" date="2020-06" db="EMBL/GenBank/DDBJ databases">
        <authorList>
            <person name="Li T."/>
            <person name="Hu X."/>
            <person name="Zhang T."/>
            <person name="Song X."/>
            <person name="Zhang H."/>
            <person name="Dai N."/>
            <person name="Sheng W."/>
            <person name="Hou X."/>
            <person name="Wei L."/>
        </authorList>
    </citation>
    <scope>NUCLEOTIDE SEQUENCE</scope>
    <source>
        <strain evidence="2">3651</strain>
        <tissue evidence="2">Leaf</tissue>
    </source>
</reference>
<dbReference type="Pfam" id="PF14111">
    <property type="entry name" value="DUF4283"/>
    <property type="match status" value="1"/>
</dbReference>
<dbReference type="InterPro" id="IPR025558">
    <property type="entry name" value="DUF4283"/>
</dbReference>
<accession>A0AAE2CI26</accession>
<reference evidence="2" key="2">
    <citation type="journal article" date="2024" name="Plant">
        <title>Genomic evolution and insights into agronomic trait innovations of Sesamum species.</title>
        <authorList>
            <person name="Miao H."/>
            <person name="Wang L."/>
            <person name="Qu L."/>
            <person name="Liu H."/>
            <person name="Sun Y."/>
            <person name="Le M."/>
            <person name="Wang Q."/>
            <person name="Wei S."/>
            <person name="Zheng Y."/>
            <person name="Lin W."/>
            <person name="Duan Y."/>
            <person name="Cao H."/>
            <person name="Xiong S."/>
            <person name="Wang X."/>
            <person name="Wei L."/>
            <person name="Li C."/>
            <person name="Ma Q."/>
            <person name="Ju M."/>
            <person name="Zhao R."/>
            <person name="Li G."/>
            <person name="Mu C."/>
            <person name="Tian Q."/>
            <person name="Mei H."/>
            <person name="Zhang T."/>
            <person name="Gao T."/>
            <person name="Zhang H."/>
        </authorList>
    </citation>
    <scope>NUCLEOTIDE SEQUENCE</scope>
    <source>
        <strain evidence="2">3651</strain>
    </source>
</reference>
<protein>
    <recommendedName>
        <fullName evidence="1">DUF4283 domain-containing protein</fullName>
    </recommendedName>
</protein>
<evidence type="ECO:0000313" key="3">
    <source>
        <dbReference type="Proteomes" id="UP001293254"/>
    </source>
</evidence>
<keyword evidence="3" id="KW-1185">Reference proteome</keyword>
<sequence>MDEAVDRLGKTLKFTEDEESGVVLPNTVWSGGQDDTSFYLVRRLLSNKLIRFELLQNMLMTIMNPVKGMAVKCIAENRFLFRFNQILDKNRALAACPWSIDRNMLLLSEVNEDKCPLAVDLSWCLFYVLIHDLLIRKMTKDIAELVGNRMGRSRDCELRYEPDFVDPGDDTPYGAWLRETPVLRGPNPHTSIQKGAAIFSPSPTGNQDGNYGNLGVESNHGPTNATEHGGNPILNFETNPHQQAEDGEDLDPMSHPNQTLPVIHLNSPSHTHPCQPTHTTQKYAPNSLARTTLHANITSHINLLSSQPDPQVTPNESFHPIADTQTVVPDSLNPLLNHHLPSQAPHLPFPMQTDLFVADLDENIPYHITPNELGLQDIPLSLLPI</sequence>
<name>A0AAE2CI26_9LAMI</name>
<dbReference type="EMBL" id="JACGWO010000007">
    <property type="protein sequence ID" value="KAK4422991.1"/>
    <property type="molecule type" value="Genomic_DNA"/>
</dbReference>
<comment type="caution">
    <text evidence="2">The sequence shown here is derived from an EMBL/GenBank/DDBJ whole genome shotgun (WGS) entry which is preliminary data.</text>
</comment>
<feature type="domain" description="DUF4283" evidence="1">
    <location>
        <begin position="37"/>
        <end position="112"/>
    </location>
</feature>
<evidence type="ECO:0000259" key="1">
    <source>
        <dbReference type="Pfam" id="PF14111"/>
    </source>
</evidence>